<evidence type="ECO:0000313" key="1">
    <source>
        <dbReference type="EMBL" id="KAH3735283.1"/>
    </source>
</evidence>
<dbReference type="AlphaFoldDB" id="A0A9D4CXI7"/>
<reference evidence="1" key="1">
    <citation type="journal article" date="2019" name="bioRxiv">
        <title>The Genome of the Zebra Mussel, Dreissena polymorpha: A Resource for Invasive Species Research.</title>
        <authorList>
            <person name="McCartney M.A."/>
            <person name="Auch B."/>
            <person name="Kono T."/>
            <person name="Mallez S."/>
            <person name="Zhang Y."/>
            <person name="Obille A."/>
            <person name="Becker A."/>
            <person name="Abrahante J.E."/>
            <person name="Garbe J."/>
            <person name="Badalamenti J.P."/>
            <person name="Herman A."/>
            <person name="Mangelson H."/>
            <person name="Liachko I."/>
            <person name="Sullivan S."/>
            <person name="Sone E.D."/>
            <person name="Koren S."/>
            <person name="Silverstein K.A.T."/>
            <person name="Beckman K.B."/>
            <person name="Gohl D.M."/>
        </authorList>
    </citation>
    <scope>NUCLEOTIDE SEQUENCE</scope>
    <source>
        <strain evidence="1">Duluth1</strain>
        <tissue evidence="1">Whole animal</tissue>
    </source>
</reference>
<sequence>MHILNYYLHCQVTSRNSYQLSPMANNQSQAYRHLGPANLRSDLTPRMTPLLRPNLRLNRATLTGRGTVGISEGLSNMRL</sequence>
<gene>
    <name evidence="1" type="ORF">DPMN_041748</name>
</gene>
<dbReference type="EMBL" id="JAIWYP010000011">
    <property type="protein sequence ID" value="KAH3735283.1"/>
    <property type="molecule type" value="Genomic_DNA"/>
</dbReference>
<keyword evidence="2" id="KW-1185">Reference proteome</keyword>
<accession>A0A9D4CXI7</accession>
<comment type="caution">
    <text evidence="1">The sequence shown here is derived from an EMBL/GenBank/DDBJ whole genome shotgun (WGS) entry which is preliminary data.</text>
</comment>
<dbReference type="Proteomes" id="UP000828390">
    <property type="component" value="Unassembled WGS sequence"/>
</dbReference>
<evidence type="ECO:0000313" key="2">
    <source>
        <dbReference type="Proteomes" id="UP000828390"/>
    </source>
</evidence>
<organism evidence="1 2">
    <name type="scientific">Dreissena polymorpha</name>
    <name type="common">Zebra mussel</name>
    <name type="synonym">Mytilus polymorpha</name>
    <dbReference type="NCBI Taxonomy" id="45954"/>
    <lineage>
        <taxon>Eukaryota</taxon>
        <taxon>Metazoa</taxon>
        <taxon>Spiralia</taxon>
        <taxon>Lophotrochozoa</taxon>
        <taxon>Mollusca</taxon>
        <taxon>Bivalvia</taxon>
        <taxon>Autobranchia</taxon>
        <taxon>Heteroconchia</taxon>
        <taxon>Euheterodonta</taxon>
        <taxon>Imparidentia</taxon>
        <taxon>Neoheterodontei</taxon>
        <taxon>Myida</taxon>
        <taxon>Dreissenoidea</taxon>
        <taxon>Dreissenidae</taxon>
        <taxon>Dreissena</taxon>
    </lineage>
</organism>
<protein>
    <submittedName>
        <fullName evidence="1">Uncharacterized protein</fullName>
    </submittedName>
</protein>
<name>A0A9D4CXI7_DREPO</name>
<reference evidence="1" key="2">
    <citation type="submission" date="2020-11" db="EMBL/GenBank/DDBJ databases">
        <authorList>
            <person name="McCartney M.A."/>
            <person name="Auch B."/>
            <person name="Kono T."/>
            <person name="Mallez S."/>
            <person name="Becker A."/>
            <person name="Gohl D.M."/>
            <person name="Silverstein K.A.T."/>
            <person name="Koren S."/>
            <person name="Bechman K.B."/>
            <person name="Herman A."/>
            <person name="Abrahante J.E."/>
            <person name="Garbe J."/>
        </authorList>
    </citation>
    <scope>NUCLEOTIDE SEQUENCE</scope>
    <source>
        <strain evidence="1">Duluth1</strain>
        <tissue evidence="1">Whole animal</tissue>
    </source>
</reference>
<proteinExistence type="predicted"/>